<evidence type="ECO:0000313" key="2">
    <source>
        <dbReference type="Proteomes" id="UP001623660"/>
    </source>
</evidence>
<comment type="caution">
    <text evidence="1">The sequence shown here is derived from an EMBL/GenBank/DDBJ whole genome shotgun (WGS) entry which is preliminary data.</text>
</comment>
<evidence type="ECO:0000313" key="1">
    <source>
        <dbReference type="EMBL" id="MFL0194415.1"/>
    </source>
</evidence>
<keyword evidence="2" id="KW-1185">Reference proteome</keyword>
<protein>
    <submittedName>
        <fullName evidence="1">Uncharacterized protein</fullName>
    </submittedName>
</protein>
<gene>
    <name evidence="1" type="ORF">ACJDU8_02335</name>
</gene>
<accession>A0ABW8SHS0</accession>
<sequence length="262" mass="30455">MLIENISLIIRTISTVVTATNIYTKIKFPGKLSENEVTDFIEPVYNDLLRVKRGLQYIEIDKININLSEKIDSLKSPKFFKDNEKILKDLETLINNISKQYRIICASCTGIVNEALKEEDLHYCFKPDELGELPSIMGYCIFNYNNREVINKISTKLHTILEQKFPNFGLNFNETNINNNKINYGIIKVIDRICDIIDLSSENSIKRFFNIHTERIPATPKQDILKKYVASFFKDITHAHIEVTGTIEEIKNHYEKFRPKNS</sequence>
<name>A0ABW8SHS0_9CLOT</name>
<dbReference type="EMBL" id="JBJHZX010000002">
    <property type="protein sequence ID" value="MFL0194415.1"/>
    <property type="molecule type" value="Genomic_DNA"/>
</dbReference>
<dbReference type="RefSeq" id="WP_406790535.1">
    <property type="nucleotide sequence ID" value="NZ_JBJHZX010000002.1"/>
</dbReference>
<organism evidence="1 2">
    <name type="scientific">Candidatus Clostridium eludens</name>
    <dbReference type="NCBI Taxonomy" id="3381663"/>
    <lineage>
        <taxon>Bacteria</taxon>
        <taxon>Bacillati</taxon>
        <taxon>Bacillota</taxon>
        <taxon>Clostridia</taxon>
        <taxon>Eubacteriales</taxon>
        <taxon>Clostridiaceae</taxon>
        <taxon>Clostridium</taxon>
    </lineage>
</organism>
<proteinExistence type="predicted"/>
<reference evidence="1 2" key="1">
    <citation type="submission" date="2024-11" db="EMBL/GenBank/DDBJ databases">
        <authorList>
            <person name="Heng Y.C."/>
            <person name="Lim A.C.H."/>
            <person name="Lee J.K.Y."/>
            <person name="Kittelmann S."/>
        </authorList>
    </citation>
    <scope>NUCLEOTIDE SEQUENCE [LARGE SCALE GENOMIC DNA]</scope>
    <source>
        <strain evidence="1 2">WILCCON 0269</strain>
    </source>
</reference>
<dbReference type="Proteomes" id="UP001623660">
    <property type="component" value="Unassembled WGS sequence"/>
</dbReference>